<organism evidence="2 3">
    <name type="scientific">Thermaerobacter subterraneus DSM 13965</name>
    <dbReference type="NCBI Taxonomy" id="867903"/>
    <lineage>
        <taxon>Bacteria</taxon>
        <taxon>Bacillati</taxon>
        <taxon>Bacillota</taxon>
        <taxon>Clostridia</taxon>
        <taxon>Eubacteriales</taxon>
        <taxon>Clostridiales Family XVII. Incertae Sedis</taxon>
        <taxon>Thermaerobacter</taxon>
    </lineage>
</organism>
<gene>
    <name evidence="2" type="ORF">ThesuDRAFT_00675</name>
</gene>
<evidence type="ECO:0000313" key="2">
    <source>
        <dbReference type="EMBL" id="EKP94952.1"/>
    </source>
</evidence>
<evidence type="ECO:0000313" key="3">
    <source>
        <dbReference type="Proteomes" id="UP000005710"/>
    </source>
</evidence>
<sequence>MAILAESQRRAVAERLAAVDAPVELELFVRDTRLIIPGRECPRCEETVQLLKEVCALSPRLALVVRDLDRESERARHLGVERTPTLVIHGRAGGRIRFVGPPMGYEFATLLEALVEAGRGDGHGAALGGPGGEDRGGTGTEGRGEPGGEAAASGGAAETQGPAEGGPGAGSSAADGVLDAHRLALLEQAEETVHLRVFFTPT</sequence>
<reference evidence="2" key="1">
    <citation type="submission" date="2010-10" db="EMBL/GenBank/DDBJ databases">
        <authorList>
            <consortium name="US DOE Joint Genome Institute (JGI-PGF)"/>
            <person name="Lucas S."/>
            <person name="Copeland A."/>
            <person name="Lapidus A."/>
            <person name="Bruce D."/>
            <person name="Goodwin L."/>
            <person name="Pitluck S."/>
            <person name="Kyrpides N."/>
            <person name="Mavromatis K."/>
            <person name="Detter J.C."/>
            <person name="Han C."/>
            <person name="Land M."/>
            <person name="Hauser L."/>
            <person name="Markowitz V."/>
            <person name="Cheng J.-F."/>
            <person name="Hugenholtz P."/>
            <person name="Woyke T."/>
            <person name="Wu D."/>
            <person name="Pukall R."/>
            <person name="Wahrenburg C."/>
            <person name="Brambilla E."/>
            <person name="Klenk H.-P."/>
            <person name="Eisen J.A."/>
        </authorList>
    </citation>
    <scope>NUCLEOTIDE SEQUENCE [LARGE SCALE GENOMIC DNA]</scope>
    <source>
        <strain evidence="2">DSM 13965</strain>
    </source>
</reference>
<keyword evidence="3" id="KW-1185">Reference proteome</keyword>
<dbReference type="PANTHER" id="PTHR37170">
    <property type="entry name" value="GLUTAREDOXIN-RELATED"/>
    <property type="match status" value="1"/>
</dbReference>
<dbReference type="EMBL" id="AENY02000002">
    <property type="protein sequence ID" value="EKP94952.1"/>
    <property type="molecule type" value="Genomic_DNA"/>
</dbReference>
<dbReference type="InterPro" id="IPR036249">
    <property type="entry name" value="Thioredoxin-like_sf"/>
</dbReference>
<dbReference type="PANTHER" id="PTHR37170:SF1">
    <property type="entry name" value="GLUTAREDOXIN-LIKE PROTEIN"/>
    <property type="match status" value="1"/>
</dbReference>
<protein>
    <submittedName>
        <fullName evidence="2">Uncharacterized protein</fullName>
    </submittedName>
</protein>
<proteinExistence type="predicted"/>
<feature type="compositionally biased region" description="Basic and acidic residues" evidence="1">
    <location>
        <begin position="132"/>
        <end position="146"/>
    </location>
</feature>
<evidence type="ECO:0000256" key="1">
    <source>
        <dbReference type="SAM" id="MobiDB-lite"/>
    </source>
</evidence>
<comment type="caution">
    <text evidence="2">The sequence shown here is derived from an EMBL/GenBank/DDBJ whole genome shotgun (WGS) entry which is preliminary data.</text>
</comment>
<dbReference type="SUPFAM" id="SSF52833">
    <property type="entry name" value="Thioredoxin-like"/>
    <property type="match status" value="1"/>
</dbReference>
<reference evidence="2" key="2">
    <citation type="submission" date="2012-10" db="EMBL/GenBank/DDBJ databases">
        <title>Improved high-quality draft of Thermaerobacter subterraneus C21, DSM 13965.</title>
        <authorList>
            <consortium name="DOE Joint Genome Institute"/>
            <person name="Eisen J."/>
            <person name="Huntemann M."/>
            <person name="Wei C.-L."/>
            <person name="Han J."/>
            <person name="Detter J.C."/>
            <person name="Han C."/>
            <person name="Tapia R."/>
            <person name="Chen A."/>
            <person name="Kyrpides N."/>
            <person name="Mavromatis K."/>
            <person name="Markowitz V."/>
            <person name="Szeto E."/>
            <person name="Ivanova N."/>
            <person name="Mikhailova N."/>
            <person name="Ovchinnikova G."/>
            <person name="Pagani I."/>
            <person name="Pati A."/>
            <person name="Goodwin L."/>
            <person name="Nordberg H.P."/>
            <person name="Cantor M.N."/>
            <person name="Hua S.X."/>
            <person name="Woyke T."/>
            <person name="Eisen J."/>
            <person name="Klenk H.-P."/>
        </authorList>
    </citation>
    <scope>NUCLEOTIDE SEQUENCE [LARGE SCALE GENOMIC DNA]</scope>
    <source>
        <strain evidence="2">DSM 13965</strain>
    </source>
</reference>
<dbReference type="HOGENOM" id="CLU_082677_0_0_9"/>
<accession>K6PPU8</accession>
<feature type="region of interest" description="Disordered" evidence="1">
    <location>
        <begin position="122"/>
        <end position="174"/>
    </location>
</feature>
<dbReference type="Proteomes" id="UP000005710">
    <property type="component" value="Unassembled WGS sequence"/>
</dbReference>
<dbReference type="eggNOG" id="COG3634">
    <property type="taxonomic scope" value="Bacteria"/>
</dbReference>
<dbReference type="AlphaFoldDB" id="K6PPU8"/>
<name>K6PPU8_9FIRM</name>
<dbReference type="STRING" id="867903.ThesuDRAFT_00675"/>
<dbReference type="Gene3D" id="3.40.30.10">
    <property type="entry name" value="Glutaredoxin"/>
    <property type="match status" value="1"/>
</dbReference>
<feature type="compositionally biased region" description="Low complexity" evidence="1">
    <location>
        <begin position="148"/>
        <end position="162"/>
    </location>
</feature>